<accession>A0A8J6CI01</accession>
<comment type="caution">
    <text evidence="4">The sequence shown here is derived from an EMBL/GenBank/DDBJ whole genome shotgun (WGS) entry which is preliminary data.</text>
</comment>
<evidence type="ECO:0000313" key="5">
    <source>
        <dbReference type="Proteomes" id="UP000751190"/>
    </source>
</evidence>
<dbReference type="FunFam" id="1.10.238.10:FF:000030">
    <property type="entry name" value="DCN1-like protein"/>
    <property type="match status" value="1"/>
</dbReference>
<dbReference type="PROSITE" id="PS51229">
    <property type="entry name" value="DCUN1"/>
    <property type="match status" value="1"/>
</dbReference>
<dbReference type="InterPro" id="IPR005176">
    <property type="entry name" value="PONY_dom"/>
</dbReference>
<proteinExistence type="predicted"/>
<dbReference type="GO" id="GO:0000151">
    <property type="term" value="C:ubiquitin ligase complex"/>
    <property type="evidence" value="ECO:0007669"/>
    <property type="project" value="TreeGrafter"/>
</dbReference>
<dbReference type="Gene3D" id="1.10.238.200">
    <property type="entry name" value="Cullin, PONY binding domain"/>
    <property type="match status" value="1"/>
</dbReference>
<name>A0A8J6CI01_DIALT</name>
<dbReference type="PANTHER" id="PTHR12281">
    <property type="entry name" value="RP42 RELATED"/>
    <property type="match status" value="1"/>
</dbReference>
<dbReference type="FunFam" id="1.10.238.200:FF:000003">
    <property type="entry name" value="DCN1-like protein 3"/>
    <property type="match status" value="1"/>
</dbReference>
<dbReference type="GO" id="GO:0032182">
    <property type="term" value="F:ubiquitin-like protein binding"/>
    <property type="evidence" value="ECO:0007669"/>
    <property type="project" value="TreeGrafter"/>
</dbReference>
<dbReference type="Gene3D" id="1.10.8.10">
    <property type="entry name" value="DNA helicase RuvA subunit, C-terminal domain"/>
    <property type="match status" value="1"/>
</dbReference>
<dbReference type="EMBL" id="JAGTXO010000004">
    <property type="protein sequence ID" value="KAG8468293.1"/>
    <property type="molecule type" value="Genomic_DNA"/>
</dbReference>
<feature type="domain" description="DCUN1" evidence="3">
    <location>
        <begin position="59"/>
        <end position="248"/>
    </location>
</feature>
<dbReference type="Proteomes" id="UP000751190">
    <property type="component" value="Unassembled WGS sequence"/>
</dbReference>
<dbReference type="InterPro" id="IPR014764">
    <property type="entry name" value="DCN-prot"/>
</dbReference>
<dbReference type="InterPro" id="IPR009060">
    <property type="entry name" value="UBA-like_sf"/>
</dbReference>
<keyword evidence="1" id="KW-0833">Ubl conjugation pathway</keyword>
<dbReference type="OrthoDB" id="286637at2759"/>
<evidence type="ECO:0000259" key="3">
    <source>
        <dbReference type="PROSITE" id="PS51229"/>
    </source>
</evidence>
<dbReference type="AlphaFoldDB" id="A0A8J6CI01"/>
<dbReference type="GO" id="GO:0031624">
    <property type="term" value="F:ubiquitin conjugating enzyme binding"/>
    <property type="evidence" value="ECO:0007669"/>
    <property type="project" value="TreeGrafter"/>
</dbReference>
<organism evidence="4 5">
    <name type="scientific">Diacronema lutheri</name>
    <name type="common">Unicellular marine alga</name>
    <name type="synonym">Monochrysis lutheri</name>
    <dbReference type="NCBI Taxonomy" id="2081491"/>
    <lineage>
        <taxon>Eukaryota</taxon>
        <taxon>Haptista</taxon>
        <taxon>Haptophyta</taxon>
        <taxon>Pavlovophyceae</taxon>
        <taxon>Pavlovales</taxon>
        <taxon>Pavlovaceae</taxon>
        <taxon>Diacronema</taxon>
    </lineage>
</organism>
<evidence type="ECO:0000256" key="1">
    <source>
        <dbReference type="ARBA" id="ARBA00022786"/>
    </source>
</evidence>
<gene>
    <name evidence="4" type="ORF">KFE25_013376</name>
</gene>
<dbReference type="Gene3D" id="1.10.238.10">
    <property type="entry name" value="EF-hand"/>
    <property type="match status" value="1"/>
</dbReference>
<evidence type="ECO:0000313" key="4">
    <source>
        <dbReference type="EMBL" id="KAG8468293.1"/>
    </source>
</evidence>
<dbReference type="InterPro" id="IPR042460">
    <property type="entry name" value="DCN1-like_PONY"/>
</dbReference>
<reference evidence="4" key="1">
    <citation type="submission" date="2021-05" db="EMBL/GenBank/DDBJ databases">
        <title>The genome of the haptophyte Pavlova lutheri (Diacronema luteri, Pavlovales) - a model for lipid biosynthesis in eukaryotic algae.</title>
        <authorList>
            <person name="Hulatt C.J."/>
            <person name="Posewitz M.C."/>
        </authorList>
    </citation>
    <scope>NUCLEOTIDE SEQUENCE</scope>
    <source>
        <strain evidence="4">NIVA-4/92</strain>
    </source>
</reference>
<protein>
    <recommendedName>
        <fullName evidence="2">Defective in cullin neddylation protein</fullName>
    </recommendedName>
</protein>
<dbReference type="Pfam" id="PF14555">
    <property type="entry name" value="UBA_4"/>
    <property type="match status" value="1"/>
</dbReference>
<sequence>MSSRQQAEHVRQFASLAQCSERVATQLLGAFGWNLELALDSFFQDGVPDGLDDELASAVDGAALVRFFEEYKDAKHDKIDVEGMQRFCDDLGVDPSDPVMLVLAWRLNATTMCEFGRKEFVDGMSKLGCDSLRAVQARLPALRAELDSIESFRSIYAFAFKYARSTEPLQKALALETAIEMWRLVLRGKFALLDEWIGFLHAETTHAITRDTWQLLVDFALTVAPDLSTYDDDGAWPTLIDDFVSWAKEKGVARSAQG</sequence>
<evidence type="ECO:0000256" key="2">
    <source>
        <dbReference type="RuleBase" id="RU410713"/>
    </source>
</evidence>
<dbReference type="SUPFAM" id="SSF46934">
    <property type="entry name" value="UBA-like"/>
    <property type="match status" value="1"/>
</dbReference>
<dbReference type="GO" id="GO:0045116">
    <property type="term" value="P:protein neddylation"/>
    <property type="evidence" value="ECO:0007669"/>
    <property type="project" value="TreeGrafter"/>
</dbReference>
<dbReference type="OMA" id="LWCKFLQ"/>
<dbReference type="GO" id="GO:0097602">
    <property type="term" value="F:cullin family protein binding"/>
    <property type="evidence" value="ECO:0007669"/>
    <property type="project" value="TreeGrafter"/>
</dbReference>
<dbReference type="GO" id="GO:0005886">
    <property type="term" value="C:plasma membrane"/>
    <property type="evidence" value="ECO:0007669"/>
    <property type="project" value="UniProtKB-ARBA"/>
</dbReference>
<dbReference type="PANTHER" id="PTHR12281:SF31">
    <property type="entry name" value="DCN1-LIKE PROTEIN 3"/>
    <property type="match status" value="1"/>
</dbReference>
<comment type="function">
    <text evidence="2">Neddylation of cullins play an essential role in the regulation of SCF-type complexes activity.</text>
</comment>
<dbReference type="Pfam" id="PF03556">
    <property type="entry name" value="Cullin_binding"/>
    <property type="match status" value="1"/>
</dbReference>
<keyword evidence="5" id="KW-1185">Reference proteome</keyword>